<proteinExistence type="predicted"/>
<feature type="transmembrane region" description="Helical" evidence="1">
    <location>
        <begin position="187"/>
        <end position="207"/>
    </location>
</feature>
<feature type="domain" description="Acyltransferase 3" evidence="2">
    <location>
        <begin position="8"/>
        <end position="323"/>
    </location>
</feature>
<evidence type="ECO:0000256" key="1">
    <source>
        <dbReference type="SAM" id="Phobius"/>
    </source>
</evidence>
<keyword evidence="1" id="KW-1133">Transmembrane helix</keyword>
<evidence type="ECO:0000313" key="3">
    <source>
        <dbReference type="EMBL" id="SUB86806.1"/>
    </source>
</evidence>
<feature type="transmembrane region" description="Helical" evidence="1">
    <location>
        <begin position="155"/>
        <end position="175"/>
    </location>
</feature>
<organism evidence="3 4">
    <name type="scientific">Prevotella denticola</name>
    <dbReference type="NCBI Taxonomy" id="28129"/>
    <lineage>
        <taxon>Bacteria</taxon>
        <taxon>Pseudomonadati</taxon>
        <taxon>Bacteroidota</taxon>
        <taxon>Bacteroidia</taxon>
        <taxon>Bacteroidales</taxon>
        <taxon>Prevotellaceae</taxon>
        <taxon>Prevotella</taxon>
    </lineage>
</organism>
<feature type="transmembrane region" description="Helical" evidence="1">
    <location>
        <begin position="86"/>
        <end position="106"/>
    </location>
</feature>
<evidence type="ECO:0000259" key="2">
    <source>
        <dbReference type="Pfam" id="PF01757"/>
    </source>
</evidence>
<keyword evidence="3" id="KW-0808">Transferase</keyword>
<dbReference type="EMBL" id="UGTM01000001">
    <property type="protein sequence ID" value="SUB86806.1"/>
    <property type="molecule type" value="Genomic_DNA"/>
</dbReference>
<keyword evidence="1" id="KW-0812">Transmembrane</keyword>
<feature type="transmembrane region" description="Helical" evidence="1">
    <location>
        <begin position="43"/>
        <end position="65"/>
    </location>
</feature>
<dbReference type="InterPro" id="IPR002656">
    <property type="entry name" value="Acyl_transf_3_dom"/>
</dbReference>
<keyword evidence="3" id="KW-0012">Acyltransferase</keyword>
<gene>
    <name evidence="3" type="ORF">NCTC13067_00455</name>
</gene>
<feature type="transmembrane region" description="Helical" evidence="1">
    <location>
        <begin position="303"/>
        <end position="322"/>
    </location>
</feature>
<reference evidence="3 4" key="1">
    <citation type="submission" date="2018-06" db="EMBL/GenBank/DDBJ databases">
        <authorList>
            <consortium name="Pathogen Informatics"/>
            <person name="Doyle S."/>
        </authorList>
    </citation>
    <scope>NUCLEOTIDE SEQUENCE [LARGE SCALE GENOMIC DNA]</scope>
    <source>
        <strain evidence="3 4">NCTC13067</strain>
    </source>
</reference>
<dbReference type="AlphaFoldDB" id="A0A379E273"/>
<name>A0A379E273_9BACT</name>
<dbReference type="RefSeq" id="WP_025068070.1">
    <property type="nucleotide sequence ID" value="NZ_CAUVNR010000001.1"/>
</dbReference>
<protein>
    <submittedName>
        <fullName evidence="3">Acyltransferase family</fullName>
    </submittedName>
</protein>
<feature type="transmembrane region" description="Helical" evidence="1">
    <location>
        <begin position="131"/>
        <end position="148"/>
    </location>
</feature>
<feature type="transmembrane region" description="Helical" evidence="1">
    <location>
        <begin position="7"/>
        <end position="23"/>
    </location>
</feature>
<evidence type="ECO:0000313" key="4">
    <source>
        <dbReference type="Proteomes" id="UP000255469"/>
    </source>
</evidence>
<keyword evidence="1" id="KW-0472">Membrane</keyword>
<feature type="transmembrane region" description="Helical" evidence="1">
    <location>
        <begin position="227"/>
        <end position="251"/>
    </location>
</feature>
<sequence length="337" mass="38980">MTKEQTALLKGVAILMMLFLHLFNNPSLGDYCRPMVYLDGKPLVYIVSRACSPVGIFLMLSGYGLSYINFHGTLSLKNQFKRLLKLYIHYWITLLVFVSVGCFVRPERYPGSPTDVLMNVTSLSSSYNSETWFLFPYMLLSLTSMQIFRCMDRIGIARSLIISWGLYMVSCYVISRYVAPAKAYTEWYSYVLTYFDVLFPFAIGAAFHRQTEKGRASSPFLHSHRTVTSILLFSLFIVNCLISSAATSYLFEFSYIYLLSHININGMTRRFLITMGRHSMVMWLTHSYFCYHLFHDFIYGFRYPLVIYVILIAISYGVSLPISRLAQAVIRRVPFLR</sequence>
<accession>A0A379E273</accession>
<dbReference type="Pfam" id="PF01757">
    <property type="entry name" value="Acyl_transf_3"/>
    <property type="match status" value="1"/>
</dbReference>
<dbReference type="GO" id="GO:0016747">
    <property type="term" value="F:acyltransferase activity, transferring groups other than amino-acyl groups"/>
    <property type="evidence" value="ECO:0007669"/>
    <property type="project" value="InterPro"/>
</dbReference>
<dbReference type="Proteomes" id="UP000255469">
    <property type="component" value="Unassembled WGS sequence"/>
</dbReference>